<dbReference type="Proteomes" id="UP000032582">
    <property type="component" value="Unassembled WGS sequence"/>
</dbReference>
<dbReference type="AlphaFoldDB" id="A0A0D8LES1"/>
<reference evidence="1 2" key="1">
    <citation type="submission" date="2015-02" db="EMBL/GenBank/DDBJ databases">
        <title>Whole genome shotgun sequencing of cultured foodborne pathogen.</title>
        <authorList>
            <person name="Timme R."/>
            <person name="Allard M.W."/>
            <person name="Strain E."/>
            <person name="Evans P.S."/>
            <person name="Brown E."/>
        </authorList>
    </citation>
    <scope>NUCLEOTIDE SEQUENCE [LARGE SCALE GENOMIC DNA]</scope>
    <source>
        <strain evidence="1 2">GCSL-TSO-24</strain>
    </source>
</reference>
<dbReference type="EMBL" id="JZSH01000002">
    <property type="protein sequence ID" value="KJF79248.1"/>
    <property type="molecule type" value="Genomic_DNA"/>
</dbReference>
<evidence type="ECO:0000313" key="1">
    <source>
        <dbReference type="EMBL" id="KJF79248.1"/>
    </source>
</evidence>
<gene>
    <name evidence="1" type="ORF">UA45_00565</name>
</gene>
<name>A0A0D8LES1_MORMO</name>
<proteinExistence type="predicted"/>
<comment type="caution">
    <text evidence="1">The sequence shown here is derived from an EMBL/GenBank/DDBJ whole genome shotgun (WGS) entry which is preliminary data.</text>
</comment>
<sequence>MEGFGKNVNHPDYDVYFWGKPDSDELKGFCHLADSVWQYKVDVNIPFKNISGGGVSIVGHKISIPTGKNVYSNHWNGKSSPAVYSVVDNYGNKGTFKINFFVDRTHYENLGKVDLG</sequence>
<protein>
    <submittedName>
        <fullName evidence="1">Uncharacterized protein</fullName>
    </submittedName>
</protein>
<evidence type="ECO:0000313" key="2">
    <source>
        <dbReference type="Proteomes" id="UP000032582"/>
    </source>
</evidence>
<organism evidence="1 2">
    <name type="scientific">Morganella morganii</name>
    <name type="common">Proteus morganii</name>
    <dbReference type="NCBI Taxonomy" id="582"/>
    <lineage>
        <taxon>Bacteria</taxon>
        <taxon>Pseudomonadati</taxon>
        <taxon>Pseudomonadota</taxon>
        <taxon>Gammaproteobacteria</taxon>
        <taxon>Enterobacterales</taxon>
        <taxon>Morganellaceae</taxon>
        <taxon>Morganella</taxon>
    </lineage>
</organism>
<dbReference type="PATRIC" id="fig|582.24.peg.167"/>
<accession>A0A0D8LES1</accession>